<dbReference type="GeneID" id="89632889"/>
<dbReference type="RefSeq" id="WP_003132477.1">
    <property type="nucleotide sequence ID" value="NZ_CAKMCT010000005.1"/>
</dbReference>
<evidence type="ECO:0000313" key="4">
    <source>
        <dbReference type="Proteomes" id="UP000192085"/>
    </source>
</evidence>
<dbReference type="PANTHER" id="PTHR37038:SF12">
    <property type="entry name" value="TRANSCRIPTIONAL REGULATOR"/>
    <property type="match status" value="1"/>
</dbReference>
<dbReference type="Pfam" id="PF21259">
    <property type="entry name" value="Rgg_C"/>
    <property type="match status" value="1"/>
</dbReference>
<evidence type="ECO:0000313" key="2">
    <source>
        <dbReference type="EMBL" id="ARD98410.1"/>
    </source>
</evidence>
<dbReference type="NCBIfam" id="TIGR01716">
    <property type="entry name" value="RGG_Cterm"/>
    <property type="match status" value="1"/>
</dbReference>
<evidence type="ECO:0000313" key="3">
    <source>
        <dbReference type="EMBL" id="AWN65315.1"/>
    </source>
</evidence>
<dbReference type="Pfam" id="PF01381">
    <property type="entry name" value="HTH_3"/>
    <property type="match status" value="1"/>
</dbReference>
<dbReference type="GO" id="GO:0003677">
    <property type="term" value="F:DNA binding"/>
    <property type="evidence" value="ECO:0007669"/>
    <property type="project" value="InterPro"/>
</dbReference>
<reference evidence="3 5" key="2">
    <citation type="submission" date="2018-03" db="EMBL/GenBank/DDBJ databases">
        <title>Genome sequence of Lactococcus lactis strain 14B4 from almond drupe.</title>
        <authorList>
            <person name="Tran T.D."/>
            <person name="McGarvey J.A."/>
            <person name="Huynh S."/>
            <person name="Parker C.T."/>
        </authorList>
    </citation>
    <scope>NUCLEOTIDE SEQUENCE [LARGE SCALE GENOMIC DNA]</scope>
    <source>
        <strain evidence="3 5">14B4</strain>
    </source>
</reference>
<dbReference type="EMBL" id="CP028160">
    <property type="protein sequence ID" value="AWN65315.1"/>
    <property type="molecule type" value="Genomic_DNA"/>
</dbReference>
<feature type="domain" description="HTH cro/C1-type" evidence="1">
    <location>
        <begin position="13"/>
        <end position="64"/>
    </location>
</feature>
<dbReference type="SUPFAM" id="SSF47413">
    <property type="entry name" value="lambda repressor-like DNA-binding domains"/>
    <property type="match status" value="1"/>
</dbReference>
<dbReference type="PANTHER" id="PTHR37038">
    <property type="entry name" value="TRANSCRIPTIONAL REGULATOR-RELATED"/>
    <property type="match status" value="1"/>
</dbReference>
<dbReference type="InterPro" id="IPR010982">
    <property type="entry name" value="Lambda_DNA-bd_dom_sf"/>
</dbReference>
<organism evidence="3 5">
    <name type="scientific">Lactococcus lactis subsp. lactis</name>
    <name type="common">Streptococcus lactis</name>
    <dbReference type="NCBI Taxonomy" id="1360"/>
    <lineage>
        <taxon>Bacteria</taxon>
        <taxon>Bacillati</taxon>
        <taxon>Bacillota</taxon>
        <taxon>Bacilli</taxon>
        <taxon>Lactobacillales</taxon>
        <taxon>Streptococcaceae</taxon>
        <taxon>Lactococcus</taxon>
    </lineage>
</organism>
<accession>A0A0V8AQQ1</accession>
<dbReference type="Proteomes" id="UP000192085">
    <property type="component" value="Chromosome"/>
</dbReference>
<dbReference type="InterPro" id="IPR010057">
    <property type="entry name" value="Transcription_activator_Rgg_C"/>
</dbReference>
<dbReference type="Proteomes" id="UP000245919">
    <property type="component" value="Chromosome"/>
</dbReference>
<dbReference type="Gene3D" id="1.10.260.40">
    <property type="entry name" value="lambda repressor-like DNA-binding domains"/>
    <property type="match status" value="1"/>
</dbReference>
<evidence type="ECO:0000313" key="5">
    <source>
        <dbReference type="Proteomes" id="UP000245919"/>
    </source>
</evidence>
<dbReference type="CDD" id="cd00093">
    <property type="entry name" value="HTH_XRE"/>
    <property type="match status" value="1"/>
</dbReference>
<sequence length="282" mass="33824">MVYFKYGKAFHDLRIQHGFSLSAFEELGIAKSTLSNFENGKSMLSFDRLDFALQKMNVSPLDYSLMINNGEQDNYISIFDEIEHAYYQRNIKQLQYIYEINKEGSNEQKLIAFSARGLYRRLTIEELNEIEFYLKGVQFWGFFELSILANIGDKLDNSIINNIIDDLRYDKAYYENNLYYRVLIYRFFYKIIFKFIDSEKKEKAQEILMISKQFFMPGDVMSHVIINFAESFYCYYYTDKKQGKMQLQETLKFLKKIGAEDFRKTLKLQYDKRILRENRSEK</sequence>
<name>A0A0V8AQQ1_LACLL</name>
<dbReference type="EMBL" id="CP015897">
    <property type="protein sequence ID" value="ARD98410.1"/>
    <property type="molecule type" value="Genomic_DNA"/>
</dbReference>
<dbReference type="InterPro" id="IPR053163">
    <property type="entry name" value="HTH-type_regulator_Rgg"/>
</dbReference>
<proteinExistence type="predicted"/>
<protein>
    <submittedName>
        <fullName evidence="3">Helix-turn-helix domain-containing protein</fullName>
    </submittedName>
    <submittedName>
        <fullName evidence="2">Transcriptional regulator xre family</fullName>
    </submittedName>
</protein>
<gene>
    <name evidence="3" type="ORF">LL14B4_03685</name>
    <name evidence="2" type="ORF">LL275_0778</name>
</gene>
<evidence type="ECO:0000259" key="1">
    <source>
        <dbReference type="PROSITE" id="PS50943"/>
    </source>
</evidence>
<dbReference type="InterPro" id="IPR001387">
    <property type="entry name" value="Cro/C1-type_HTH"/>
</dbReference>
<reference evidence="2 4" key="1">
    <citation type="journal article" date="2017" name="BMC Genomics">
        <title>Comparative and functional genomics of the Lactococcus lactis taxon; insights into evolution and niche adaptation.</title>
        <authorList>
            <person name="Kelleher P."/>
            <person name="Bottacini F."/>
            <person name="Mahony J."/>
            <person name="Kilcawley K.N."/>
            <person name="van Sinderen D."/>
        </authorList>
    </citation>
    <scope>NUCLEOTIDE SEQUENCE [LARGE SCALE GENOMIC DNA]</scope>
    <source>
        <strain evidence="2 4">275</strain>
    </source>
</reference>
<dbReference type="PROSITE" id="PS50943">
    <property type="entry name" value="HTH_CROC1"/>
    <property type="match status" value="1"/>
</dbReference>
<dbReference type="AlphaFoldDB" id="A0A0V8AQQ1"/>